<evidence type="ECO:0000313" key="2">
    <source>
        <dbReference type="Proteomes" id="UP000682134"/>
    </source>
</evidence>
<dbReference type="EMBL" id="JAGIYQ010000017">
    <property type="protein sequence ID" value="MBP0727023.1"/>
    <property type="molecule type" value="Genomic_DNA"/>
</dbReference>
<comment type="caution">
    <text evidence="1">The sequence shown here is derived from an EMBL/GenBank/DDBJ whole genome shotgun (WGS) entry which is preliminary data.</text>
</comment>
<dbReference type="Proteomes" id="UP000682134">
    <property type="component" value="Unassembled WGS sequence"/>
</dbReference>
<accession>A0A940SM59</accession>
<reference evidence="1" key="1">
    <citation type="submission" date="2021-04" db="EMBL/GenBank/DDBJ databases">
        <title>Genome seq and assembly of Bacillus sp.</title>
        <authorList>
            <person name="Chhetri G."/>
        </authorList>
    </citation>
    <scope>NUCLEOTIDE SEQUENCE</scope>
    <source>
        <strain evidence="1">RG28</strain>
    </source>
</reference>
<keyword evidence="2" id="KW-1185">Reference proteome</keyword>
<dbReference type="RefSeq" id="WP_209407361.1">
    <property type="nucleotide sequence ID" value="NZ_JAGIYQ010000017.1"/>
</dbReference>
<dbReference type="AlphaFoldDB" id="A0A940SM59"/>
<name>A0A940SM59_9BACI</name>
<protein>
    <submittedName>
        <fullName evidence="1">Uncharacterized protein</fullName>
    </submittedName>
</protein>
<gene>
    <name evidence="1" type="ORF">J5Y03_17835</name>
</gene>
<organism evidence="1 2">
    <name type="scientific">Gottfriedia endophytica</name>
    <dbReference type="NCBI Taxonomy" id="2820819"/>
    <lineage>
        <taxon>Bacteria</taxon>
        <taxon>Bacillati</taxon>
        <taxon>Bacillota</taxon>
        <taxon>Bacilli</taxon>
        <taxon>Bacillales</taxon>
        <taxon>Bacillaceae</taxon>
        <taxon>Gottfriedia</taxon>
    </lineage>
</organism>
<dbReference type="Gene3D" id="3.30.428.10">
    <property type="entry name" value="HIT-like"/>
    <property type="match status" value="1"/>
</dbReference>
<dbReference type="InterPro" id="IPR036265">
    <property type="entry name" value="HIT-like_sf"/>
</dbReference>
<sequence>MGIINFLNKKTIEDKQYNFTNLIEYTQKKSTLILESNYFTAKEDLSYPIRGMVKIESKRKIKSYGELTEEEIADYITILSKIKKVQREKYGIERVFYFSNQETSQCFHMWIMPTLEWMFNISGYQQKNVSLKFKKIR</sequence>
<proteinExistence type="predicted"/>
<evidence type="ECO:0000313" key="1">
    <source>
        <dbReference type="EMBL" id="MBP0727023.1"/>
    </source>
</evidence>
<dbReference type="SUPFAM" id="SSF54197">
    <property type="entry name" value="HIT-like"/>
    <property type="match status" value="1"/>
</dbReference>